<dbReference type="NCBIfam" id="TIGR01726">
    <property type="entry name" value="HEQRo_perm_3TM"/>
    <property type="match status" value="1"/>
</dbReference>
<evidence type="ECO:0000313" key="11">
    <source>
        <dbReference type="EMBL" id="GAA3546812.1"/>
    </source>
</evidence>
<accession>A0ABP6WAL7</accession>
<protein>
    <submittedName>
        <fullName evidence="11">Glutamine ABC transporter permease GlnP</fullName>
    </submittedName>
</protein>
<dbReference type="EMBL" id="BAABBB010000021">
    <property type="protein sequence ID" value="GAA3546812.1"/>
    <property type="molecule type" value="Genomic_DNA"/>
</dbReference>
<evidence type="ECO:0000256" key="2">
    <source>
        <dbReference type="ARBA" id="ARBA00010072"/>
    </source>
</evidence>
<proteinExistence type="inferred from homology"/>
<evidence type="ECO:0000256" key="9">
    <source>
        <dbReference type="RuleBase" id="RU363032"/>
    </source>
</evidence>
<feature type="transmembrane region" description="Helical" evidence="9">
    <location>
        <begin position="187"/>
        <end position="206"/>
    </location>
</feature>
<comment type="similarity">
    <text evidence="2">Belongs to the binding-protein-dependent transport system permease family. HisMQ subfamily.</text>
</comment>
<keyword evidence="5 9" id="KW-0812">Transmembrane</keyword>
<comment type="caution">
    <text evidence="11">The sequence shown here is derived from an EMBL/GenBank/DDBJ whole genome shotgun (WGS) entry which is preliminary data.</text>
</comment>
<dbReference type="Proteomes" id="UP001500301">
    <property type="component" value="Unassembled WGS sequence"/>
</dbReference>
<dbReference type="CDD" id="cd06261">
    <property type="entry name" value="TM_PBP2"/>
    <property type="match status" value="1"/>
</dbReference>
<comment type="subcellular location">
    <subcellularLocation>
        <location evidence="1 9">Cell membrane</location>
        <topology evidence="1 9">Multi-pass membrane protein</topology>
    </subcellularLocation>
</comment>
<sequence>MNFDVVLDNRDFLLDGLRVTVFISALAIVISLAIGLLVGGVRAYGPRPLAAVAAVYVDVVRSIPFLVILMWLFFAPPIMLGVGLSPLWTAVAALAVHEGAYFAEIFRAGLLSVRAGQTQAGLAMGMTKMLVIRRIVVPQATIRMLPPLATYCGAIVQKSAVTSVIAVEEMTRQAQLLTSVTYRPFEIFTSVMVVYAVIVYSLIWAVEAVYKRLAPRGAS</sequence>
<evidence type="ECO:0000313" key="12">
    <source>
        <dbReference type="Proteomes" id="UP001500301"/>
    </source>
</evidence>
<evidence type="ECO:0000256" key="6">
    <source>
        <dbReference type="ARBA" id="ARBA00022970"/>
    </source>
</evidence>
<evidence type="ECO:0000256" key="3">
    <source>
        <dbReference type="ARBA" id="ARBA00022448"/>
    </source>
</evidence>
<dbReference type="Pfam" id="PF00528">
    <property type="entry name" value="BPD_transp_1"/>
    <property type="match status" value="1"/>
</dbReference>
<dbReference type="InterPro" id="IPR000515">
    <property type="entry name" value="MetI-like"/>
</dbReference>
<organism evidence="11 12">
    <name type="scientific">Nocardioides daeguensis</name>
    <dbReference type="NCBI Taxonomy" id="908359"/>
    <lineage>
        <taxon>Bacteria</taxon>
        <taxon>Bacillati</taxon>
        <taxon>Actinomycetota</taxon>
        <taxon>Actinomycetes</taxon>
        <taxon>Propionibacteriales</taxon>
        <taxon>Nocardioidaceae</taxon>
        <taxon>Nocardioides</taxon>
    </lineage>
</organism>
<name>A0ABP6WAL7_9ACTN</name>
<keyword evidence="7 9" id="KW-1133">Transmembrane helix</keyword>
<evidence type="ECO:0000256" key="1">
    <source>
        <dbReference type="ARBA" id="ARBA00004651"/>
    </source>
</evidence>
<evidence type="ECO:0000256" key="5">
    <source>
        <dbReference type="ARBA" id="ARBA00022692"/>
    </source>
</evidence>
<keyword evidence="12" id="KW-1185">Reference proteome</keyword>
<keyword evidence="8 9" id="KW-0472">Membrane</keyword>
<dbReference type="InterPro" id="IPR043429">
    <property type="entry name" value="ArtM/GltK/GlnP/TcyL/YhdX-like"/>
</dbReference>
<reference evidence="12" key="1">
    <citation type="journal article" date="2019" name="Int. J. Syst. Evol. Microbiol.">
        <title>The Global Catalogue of Microorganisms (GCM) 10K type strain sequencing project: providing services to taxonomists for standard genome sequencing and annotation.</title>
        <authorList>
            <consortium name="The Broad Institute Genomics Platform"/>
            <consortium name="The Broad Institute Genome Sequencing Center for Infectious Disease"/>
            <person name="Wu L."/>
            <person name="Ma J."/>
        </authorList>
    </citation>
    <scope>NUCLEOTIDE SEQUENCE [LARGE SCALE GENOMIC DNA]</scope>
    <source>
        <strain evidence="12">JCM 17460</strain>
    </source>
</reference>
<evidence type="ECO:0000259" key="10">
    <source>
        <dbReference type="PROSITE" id="PS50928"/>
    </source>
</evidence>
<keyword evidence="4" id="KW-1003">Cell membrane</keyword>
<evidence type="ECO:0000256" key="8">
    <source>
        <dbReference type="ARBA" id="ARBA00023136"/>
    </source>
</evidence>
<keyword evidence="6" id="KW-0029">Amino-acid transport</keyword>
<dbReference type="PROSITE" id="PS50928">
    <property type="entry name" value="ABC_TM1"/>
    <property type="match status" value="1"/>
</dbReference>
<dbReference type="InterPro" id="IPR010065">
    <property type="entry name" value="AA_ABC_transptr_permease_3TM"/>
</dbReference>
<gene>
    <name evidence="11" type="primary">glnP</name>
    <name evidence="11" type="ORF">GCM10022263_37420</name>
</gene>
<feature type="domain" description="ABC transmembrane type-1" evidence="10">
    <location>
        <begin position="17"/>
        <end position="204"/>
    </location>
</feature>
<evidence type="ECO:0000256" key="7">
    <source>
        <dbReference type="ARBA" id="ARBA00022989"/>
    </source>
</evidence>
<evidence type="ECO:0000256" key="4">
    <source>
        <dbReference type="ARBA" id="ARBA00022475"/>
    </source>
</evidence>
<dbReference type="RefSeq" id="WP_218236959.1">
    <property type="nucleotide sequence ID" value="NZ_BAABBB010000021.1"/>
</dbReference>
<keyword evidence="3 9" id="KW-0813">Transport</keyword>
<dbReference type="PANTHER" id="PTHR30614">
    <property type="entry name" value="MEMBRANE COMPONENT OF AMINO ACID ABC TRANSPORTER"/>
    <property type="match status" value="1"/>
</dbReference>
<dbReference type="PANTHER" id="PTHR30614:SF20">
    <property type="entry name" value="GLUTAMINE TRANSPORT SYSTEM PERMEASE PROTEIN GLNP"/>
    <property type="match status" value="1"/>
</dbReference>
<feature type="transmembrane region" description="Helical" evidence="9">
    <location>
        <begin position="20"/>
        <end position="38"/>
    </location>
</feature>